<organism evidence="3 4">
    <name type="scientific">Tetrahymena thermophila (strain SB210)</name>
    <dbReference type="NCBI Taxonomy" id="312017"/>
    <lineage>
        <taxon>Eukaryota</taxon>
        <taxon>Sar</taxon>
        <taxon>Alveolata</taxon>
        <taxon>Ciliophora</taxon>
        <taxon>Intramacronucleata</taxon>
        <taxon>Oligohymenophorea</taxon>
        <taxon>Hymenostomatida</taxon>
        <taxon>Tetrahymenina</taxon>
        <taxon>Tetrahymenidae</taxon>
        <taxon>Tetrahymena</taxon>
    </lineage>
</organism>
<dbReference type="InterPro" id="IPR011990">
    <property type="entry name" value="TPR-like_helical_dom_sf"/>
</dbReference>
<evidence type="ECO:0000256" key="1">
    <source>
        <dbReference type="PROSITE-ProRule" id="PRU00339"/>
    </source>
</evidence>
<reference evidence="4" key="1">
    <citation type="journal article" date="2006" name="PLoS Biol.">
        <title>Macronuclear genome sequence of the ciliate Tetrahymena thermophila, a model eukaryote.</title>
        <authorList>
            <person name="Eisen J.A."/>
            <person name="Coyne R.S."/>
            <person name="Wu M."/>
            <person name="Wu D."/>
            <person name="Thiagarajan M."/>
            <person name="Wortman J.R."/>
            <person name="Badger J.H."/>
            <person name="Ren Q."/>
            <person name="Amedeo P."/>
            <person name="Jones K.M."/>
            <person name="Tallon L.J."/>
            <person name="Delcher A.L."/>
            <person name="Salzberg S.L."/>
            <person name="Silva J.C."/>
            <person name="Haas B.J."/>
            <person name="Majoros W.H."/>
            <person name="Farzad M."/>
            <person name="Carlton J.M."/>
            <person name="Smith R.K. Jr."/>
            <person name="Garg J."/>
            <person name="Pearlman R.E."/>
            <person name="Karrer K.M."/>
            <person name="Sun L."/>
            <person name="Manning G."/>
            <person name="Elde N.C."/>
            <person name="Turkewitz A.P."/>
            <person name="Asai D.J."/>
            <person name="Wilkes D.E."/>
            <person name="Wang Y."/>
            <person name="Cai H."/>
            <person name="Collins K."/>
            <person name="Stewart B.A."/>
            <person name="Lee S.R."/>
            <person name="Wilamowska K."/>
            <person name="Weinberg Z."/>
            <person name="Ruzzo W.L."/>
            <person name="Wloga D."/>
            <person name="Gaertig J."/>
            <person name="Frankel J."/>
            <person name="Tsao C.-C."/>
            <person name="Gorovsky M.A."/>
            <person name="Keeling P.J."/>
            <person name="Waller R.F."/>
            <person name="Patron N.J."/>
            <person name="Cherry J.M."/>
            <person name="Stover N.A."/>
            <person name="Krieger C.J."/>
            <person name="del Toro C."/>
            <person name="Ryder H.F."/>
            <person name="Williamson S.C."/>
            <person name="Barbeau R.A."/>
            <person name="Hamilton E.P."/>
            <person name="Orias E."/>
        </authorList>
    </citation>
    <scope>NUCLEOTIDE SEQUENCE [LARGE SCALE GENOMIC DNA]</scope>
    <source>
        <strain evidence="4">SB210</strain>
    </source>
</reference>
<dbReference type="Pfam" id="PF13424">
    <property type="entry name" value="TPR_12"/>
    <property type="match status" value="1"/>
</dbReference>
<dbReference type="InParanoid" id="I7M3L6"/>
<dbReference type="Gene3D" id="1.25.40.10">
    <property type="entry name" value="Tetratricopeptide repeat domain"/>
    <property type="match status" value="3"/>
</dbReference>
<dbReference type="InterPro" id="IPR019734">
    <property type="entry name" value="TPR_rpt"/>
</dbReference>
<keyword evidence="2" id="KW-0175">Coiled coil</keyword>
<keyword evidence="4" id="KW-1185">Reference proteome</keyword>
<feature type="repeat" description="TPR" evidence="1">
    <location>
        <begin position="559"/>
        <end position="592"/>
    </location>
</feature>
<dbReference type="Proteomes" id="UP000009168">
    <property type="component" value="Unassembled WGS sequence"/>
</dbReference>
<dbReference type="RefSeq" id="XP_001023938.2">
    <property type="nucleotide sequence ID" value="XM_001023938.2"/>
</dbReference>
<feature type="coiled-coil region" evidence="2">
    <location>
        <begin position="572"/>
        <end position="599"/>
    </location>
</feature>
<dbReference type="SMART" id="SM00028">
    <property type="entry name" value="TPR"/>
    <property type="match status" value="7"/>
</dbReference>
<evidence type="ECO:0000313" key="3">
    <source>
        <dbReference type="EMBL" id="EAS03693.2"/>
    </source>
</evidence>
<proteinExistence type="predicted"/>
<dbReference type="SUPFAM" id="SSF48452">
    <property type="entry name" value="TPR-like"/>
    <property type="match status" value="3"/>
</dbReference>
<protein>
    <submittedName>
        <fullName evidence="3">Tetratricopeptide repeat protein</fullName>
    </submittedName>
</protein>
<evidence type="ECO:0000256" key="2">
    <source>
        <dbReference type="SAM" id="Coils"/>
    </source>
</evidence>
<sequence length="828" mass="97281">MGGKCCSQVDQKQLEINLGTSSILNKDSNTNELELNINSYPYDKEVTAGVNRDFQQINHMKMSQGIQTVSAIFQDKVSKSEYNISGLIRSHLNETSLNQVQFHRIKDDMNFEVLVDQMIITLKEFQQVIQKKKKEQFKTHQKKELPEEWLILFAIQDYLNRQFQNQNNQQIRVLAQNTHSVTTPTNFRHSWSLTNNNINNNNSSYYFNSNNNNNNNNQNQQQISNQNLTSQKQNNENQNNKYATNKPNVRFQVLKHFNSESDLEFKISEKQQNILSVIFMRIFYTIYSKKHLIVCQESAKLFEVIEFIALNFIRLDQREVKYLNPEEQLAILIEIGKFLQLYGNHQCTLNYYNVLEMDFHRTFSKQFIKLYELQALNLSKLGKYRESITKYNLALTFQEQEEEKSQKEHQLVNQKEASSAISPTISRFNLEENHIQKENDKVFVNTSNVSSLIDKGLICYQIAQIYSSLKEFDNAIEYYQKSLDYNQKSKDKAINLSYKSITSYINNNKNDEIIVNNTPQKIANMFSQQSFEQLDQTGAKNIQEINNSKQQNNIDIRNCSILQSISQMYFQKNDLDQALEYLKRAYEKYQKEFKLTEQTKYIKLLTQMCSIFSSQGKFSESIKYAEEALTLIEQKYGTQNFKELKSILENLQILYLNEKKILQSLEVNKRLIKLVEENNVDDLILAQYLENNGTLNYKIKNYEESLRSSYFALKILKDQYGEKSIQVAKIQQNIAQTLSQQNNHKIAFEMAKSCLEIFSQNTQLIEQEELSYVLYNIAQFALNVDLKEEAFNYIKQSKELLQSDQCKQFNNYQEIIALYNKISKLINQ</sequence>
<dbReference type="AlphaFoldDB" id="I7M3L6"/>
<dbReference type="KEGG" id="tet:TTHERM_00474540"/>
<feature type="repeat" description="TPR" evidence="1">
    <location>
        <begin position="456"/>
        <end position="489"/>
    </location>
</feature>
<name>I7M3L6_TETTS</name>
<dbReference type="GeneID" id="7844283"/>
<dbReference type="EMBL" id="GG662472">
    <property type="protein sequence ID" value="EAS03693.2"/>
    <property type="molecule type" value="Genomic_DNA"/>
</dbReference>
<gene>
    <name evidence="3" type="ORF">TTHERM_00474540</name>
</gene>
<keyword evidence="1" id="KW-0802">TPR repeat</keyword>
<evidence type="ECO:0000313" key="4">
    <source>
        <dbReference type="Proteomes" id="UP000009168"/>
    </source>
</evidence>
<dbReference type="PROSITE" id="PS50005">
    <property type="entry name" value="TPR"/>
    <property type="match status" value="2"/>
</dbReference>
<accession>I7M3L6</accession>
<dbReference type="Pfam" id="PF13181">
    <property type="entry name" value="TPR_8"/>
    <property type="match status" value="2"/>
</dbReference>